<evidence type="ECO:0000313" key="3">
    <source>
        <dbReference type="EMBL" id="GJS79069.1"/>
    </source>
</evidence>
<dbReference type="EMBL" id="BQNB010010570">
    <property type="protein sequence ID" value="GJS79069.1"/>
    <property type="molecule type" value="Genomic_DNA"/>
</dbReference>
<evidence type="ECO:0000313" key="4">
    <source>
        <dbReference type="Proteomes" id="UP001151760"/>
    </source>
</evidence>
<reference evidence="3" key="2">
    <citation type="submission" date="2022-01" db="EMBL/GenBank/DDBJ databases">
        <authorList>
            <person name="Yamashiro T."/>
            <person name="Shiraishi A."/>
            <person name="Satake H."/>
            <person name="Nakayama K."/>
        </authorList>
    </citation>
    <scope>NUCLEOTIDE SEQUENCE</scope>
</reference>
<keyword evidence="2" id="KW-0812">Transmembrane</keyword>
<name>A0ABQ4YMI8_9ASTR</name>
<feature type="compositionally biased region" description="Polar residues" evidence="1">
    <location>
        <begin position="1"/>
        <end position="10"/>
    </location>
</feature>
<dbReference type="PANTHER" id="PTHR31286:SF99">
    <property type="entry name" value="DUF4283 DOMAIN-CONTAINING PROTEIN"/>
    <property type="match status" value="1"/>
</dbReference>
<evidence type="ECO:0000256" key="2">
    <source>
        <dbReference type="SAM" id="Phobius"/>
    </source>
</evidence>
<feature type="region of interest" description="Disordered" evidence="1">
    <location>
        <begin position="1"/>
        <end position="20"/>
    </location>
</feature>
<dbReference type="GO" id="GO:0003964">
    <property type="term" value="F:RNA-directed DNA polymerase activity"/>
    <property type="evidence" value="ECO:0007669"/>
    <property type="project" value="UniProtKB-KW"/>
</dbReference>
<keyword evidence="3" id="KW-0695">RNA-directed DNA polymerase</keyword>
<keyword evidence="4" id="KW-1185">Reference proteome</keyword>
<sequence>MEQGFLSQKGSRVGRGVKEKQVSMADKLVEGRKHVNVVNAGLESFSTVYEEHGIQSSACNEENINDVGNKVRTTPVGNTPGKSSYANDIGDSSKKAVNICTLFTPGGTGLMLLCRWSRSELLAKGFSTDGLNSMLENGQWFICNHPLILRKWNPDVDLLKEDVRNVLVWVKLHGVPIMAFSEDCLSAIATKLSTLLMLDSDTSDMCLQSWGRSSYARVMIELWADIELKYNIMVVMPKIMVEGCRSGNGDGGDGGGDEMRMMAVVVASDLVAAVAAIVVGGVVVRGDGVIWQRGDDGVSWVSAVGGRKLAAKMRGAGILKRMREVTNGVSTASTYLVLPELVNTARRKINTADGQSC</sequence>
<proteinExistence type="predicted"/>
<keyword evidence="2" id="KW-1133">Transmembrane helix</keyword>
<feature type="transmembrane region" description="Helical" evidence="2">
    <location>
        <begin position="261"/>
        <end position="284"/>
    </location>
</feature>
<comment type="caution">
    <text evidence="3">The sequence shown here is derived from an EMBL/GenBank/DDBJ whole genome shotgun (WGS) entry which is preliminary data.</text>
</comment>
<protein>
    <submittedName>
        <fullName evidence="3">Reverse transcriptase domain-containing protein</fullName>
    </submittedName>
</protein>
<dbReference type="PANTHER" id="PTHR31286">
    <property type="entry name" value="GLYCINE-RICH CELL WALL STRUCTURAL PROTEIN 1.8-LIKE"/>
    <property type="match status" value="1"/>
</dbReference>
<dbReference type="InterPro" id="IPR040256">
    <property type="entry name" value="At4g02000-like"/>
</dbReference>
<accession>A0ABQ4YMI8</accession>
<dbReference type="Proteomes" id="UP001151760">
    <property type="component" value="Unassembled WGS sequence"/>
</dbReference>
<organism evidence="3 4">
    <name type="scientific">Tanacetum coccineum</name>
    <dbReference type="NCBI Taxonomy" id="301880"/>
    <lineage>
        <taxon>Eukaryota</taxon>
        <taxon>Viridiplantae</taxon>
        <taxon>Streptophyta</taxon>
        <taxon>Embryophyta</taxon>
        <taxon>Tracheophyta</taxon>
        <taxon>Spermatophyta</taxon>
        <taxon>Magnoliopsida</taxon>
        <taxon>eudicotyledons</taxon>
        <taxon>Gunneridae</taxon>
        <taxon>Pentapetalae</taxon>
        <taxon>asterids</taxon>
        <taxon>campanulids</taxon>
        <taxon>Asterales</taxon>
        <taxon>Asteraceae</taxon>
        <taxon>Asteroideae</taxon>
        <taxon>Anthemideae</taxon>
        <taxon>Anthemidinae</taxon>
        <taxon>Tanacetum</taxon>
    </lineage>
</organism>
<reference evidence="3" key="1">
    <citation type="journal article" date="2022" name="Int. J. Mol. Sci.">
        <title>Draft Genome of Tanacetum Coccineum: Genomic Comparison of Closely Related Tanacetum-Family Plants.</title>
        <authorList>
            <person name="Yamashiro T."/>
            <person name="Shiraishi A."/>
            <person name="Nakayama K."/>
            <person name="Satake H."/>
        </authorList>
    </citation>
    <scope>NUCLEOTIDE SEQUENCE</scope>
</reference>
<keyword evidence="3" id="KW-0808">Transferase</keyword>
<keyword evidence="2" id="KW-0472">Membrane</keyword>
<evidence type="ECO:0000256" key="1">
    <source>
        <dbReference type="SAM" id="MobiDB-lite"/>
    </source>
</evidence>
<keyword evidence="3" id="KW-0548">Nucleotidyltransferase</keyword>
<gene>
    <name evidence="3" type="ORF">Tco_0728950</name>
</gene>